<keyword evidence="1" id="KW-0732">Signal</keyword>
<dbReference type="Proteomes" id="UP000256845">
    <property type="component" value="Unassembled WGS sequence"/>
</dbReference>
<feature type="chain" id="PRO_5017609399" description="Peptidase inhibitor I9" evidence="1">
    <location>
        <begin position="23"/>
        <end position="117"/>
    </location>
</feature>
<feature type="signal peptide" evidence="1">
    <location>
        <begin position="1"/>
        <end position="22"/>
    </location>
</feature>
<dbReference type="RefSeq" id="WP_115935086.1">
    <property type="nucleotide sequence ID" value="NZ_QRDW01000001.1"/>
</dbReference>
<evidence type="ECO:0000256" key="1">
    <source>
        <dbReference type="SAM" id="SignalP"/>
    </source>
</evidence>
<reference evidence="2 3" key="1">
    <citation type="submission" date="2018-07" db="EMBL/GenBank/DDBJ databases">
        <title>Genomic Encyclopedia of Type Strains, Phase III (KMG-III): the genomes of soil and plant-associated and newly described type strains.</title>
        <authorList>
            <person name="Whitman W."/>
        </authorList>
    </citation>
    <scope>NUCLEOTIDE SEQUENCE [LARGE SCALE GENOMIC DNA]</scope>
    <source>
        <strain evidence="2 3">CECT 8488</strain>
    </source>
</reference>
<evidence type="ECO:0008006" key="4">
    <source>
        <dbReference type="Google" id="ProtNLM"/>
    </source>
</evidence>
<name>A0A3D9HX87_9PROT</name>
<gene>
    <name evidence="2" type="ORF">DFP90_101790</name>
</gene>
<comment type="caution">
    <text evidence="2">The sequence shown here is derived from an EMBL/GenBank/DDBJ whole genome shotgun (WGS) entry which is preliminary data.</text>
</comment>
<keyword evidence="3" id="KW-1185">Reference proteome</keyword>
<evidence type="ECO:0000313" key="3">
    <source>
        <dbReference type="Proteomes" id="UP000256845"/>
    </source>
</evidence>
<dbReference type="AlphaFoldDB" id="A0A3D9HX87"/>
<accession>A0A3D9HX87</accession>
<sequence length="117" mass="12700">MTFLKQAHFSVFLLGAIFFLSACQDESADLAAEKIPVVVELDIAGYPAGDTPKAIEQAQQALLAKVAETEMDFSVSRTYRMLPHLALSTDGDGLAFLLSQKEVLAVRPDRTVSILSQ</sequence>
<organism evidence="2 3">
    <name type="scientific">Aestuariispira insulae</name>
    <dbReference type="NCBI Taxonomy" id="1461337"/>
    <lineage>
        <taxon>Bacteria</taxon>
        <taxon>Pseudomonadati</taxon>
        <taxon>Pseudomonadota</taxon>
        <taxon>Alphaproteobacteria</taxon>
        <taxon>Rhodospirillales</taxon>
        <taxon>Kiloniellaceae</taxon>
        <taxon>Aestuariispira</taxon>
    </lineage>
</organism>
<dbReference type="EMBL" id="QRDW01000001">
    <property type="protein sequence ID" value="RED53991.1"/>
    <property type="molecule type" value="Genomic_DNA"/>
</dbReference>
<proteinExistence type="predicted"/>
<protein>
    <recommendedName>
        <fullName evidence="4">Peptidase inhibitor I9</fullName>
    </recommendedName>
</protein>
<dbReference type="PROSITE" id="PS51257">
    <property type="entry name" value="PROKAR_LIPOPROTEIN"/>
    <property type="match status" value="1"/>
</dbReference>
<evidence type="ECO:0000313" key="2">
    <source>
        <dbReference type="EMBL" id="RED53991.1"/>
    </source>
</evidence>